<keyword evidence="3" id="KW-0833">Ubl conjugation pathway</keyword>
<dbReference type="SUPFAM" id="SSF54001">
    <property type="entry name" value="Cysteine proteinases"/>
    <property type="match status" value="1"/>
</dbReference>
<name>A0A1I7XN32_HETBA</name>
<dbReference type="InterPro" id="IPR036873">
    <property type="entry name" value="Rhodanese-like_dom_sf"/>
</dbReference>
<dbReference type="PANTHER" id="PTHR21646">
    <property type="entry name" value="UBIQUITIN CARBOXYL-TERMINAL HYDROLASE"/>
    <property type="match status" value="1"/>
</dbReference>
<dbReference type="SUPFAM" id="SSF140856">
    <property type="entry name" value="USP8 N-terminal domain-like"/>
    <property type="match status" value="1"/>
</dbReference>
<comment type="similarity">
    <text evidence="2 3">Belongs to the peptidase C19 family.</text>
</comment>
<dbReference type="Gene3D" id="1.20.58.80">
    <property type="entry name" value="Phosphotransferase system, lactose/cellobiose-type IIA subunit"/>
    <property type="match status" value="1"/>
</dbReference>
<dbReference type="WBParaSite" id="Hba_19190">
    <property type="protein sequence ID" value="Hba_19190"/>
    <property type="gene ID" value="Hba_19190"/>
</dbReference>
<dbReference type="Pfam" id="PF08969">
    <property type="entry name" value="USP8_dimer"/>
    <property type="match status" value="1"/>
</dbReference>
<proteinExistence type="inferred from homology"/>
<dbReference type="InterPro" id="IPR015063">
    <property type="entry name" value="USP8_dimer"/>
</dbReference>
<evidence type="ECO:0000256" key="4">
    <source>
        <dbReference type="SAM" id="MobiDB-lite"/>
    </source>
</evidence>
<dbReference type="GO" id="GO:0004843">
    <property type="term" value="F:cysteine-type deubiquitinase activity"/>
    <property type="evidence" value="ECO:0007669"/>
    <property type="project" value="UniProtKB-UniRule"/>
</dbReference>
<dbReference type="PANTHER" id="PTHR21646:SF91">
    <property type="entry name" value="USP DOMAIN-CONTAINING PROTEIN"/>
    <property type="match status" value="1"/>
</dbReference>
<dbReference type="Pfam" id="PF00443">
    <property type="entry name" value="UCH"/>
    <property type="match status" value="1"/>
</dbReference>
<dbReference type="CDD" id="cd02674">
    <property type="entry name" value="Peptidase_C19R"/>
    <property type="match status" value="1"/>
</dbReference>
<feature type="region of interest" description="Disordered" evidence="4">
    <location>
        <begin position="385"/>
        <end position="432"/>
    </location>
</feature>
<dbReference type="EC" id="3.4.19.12" evidence="3"/>
<evidence type="ECO:0000313" key="6">
    <source>
        <dbReference type="Proteomes" id="UP000095283"/>
    </source>
</evidence>
<keyword evidence="3" id="KW-0788">Thiol protease</keyword>
<keyword evidence="3" id="KW-0378">Hydrolase</keyword>
<dbReference type="InterPro" id="IPR001394">
    <property type="entry name" value="Peptidase_C19_UCH"/>
</dbReference>
<dbReference type="Gene3D" id="3.40.250.10">
    <property type="entry name" value="Rhodanese-like domain"/>
    <property type="match status" value="1"/>
</dbReference>
<dbReference type="InterPro" id="IPR018200">
    <property type="entry name" value="USP_CS"/>
</dbReference>
<accession>A0A1I7XN32</accession>
<keyword evidence="3" id="KW-0645">Protease</keyword>
<feature type="domain" description="USP" evidence="5">
    <location>
        <begin position="534"/>
        <end position="820"/>
    </location>
</feature>
<evidence type="ECO:0000313" key="7">
    <source>
        <dbReference type="WBParaSite" id="Hba_19190"/>
    </source>
</evidence>
<feature type="compositionally biased region" description="Polar residues" evidence="4">
    <location>
        <begin position="407"/>
        <end position="432"/>
    </location>
</feature>
<dbReference type="InterPro" id="IPR050185">
    <property type="entry name" value="Ub_carboxyl-term_hydrolase"/>
</dbReference>
<dbReference type="PROSITE" id="PS50235">
    <property type="entry name" value="USP_3"/>
    <property type="match status" value="1"/>
</dbReference>
<dbReference type="GO" id="GO:0006508">
    <property type="term" value="P:proteolysis"/>
    <property type="evidence" value="ECO:0007669"/>
    <property type="project" value="UniProtKB-KW"/>
</dbReference>
<dbReference type="PROSITE" id="PS00973">
    <property type="entry name" value="USP_2"/>
    <property type="match status" value="1"/>
</dbReference>
<keyword evidence="6" id="KW-1185">Reference proteome</keyword>
<dbReference type="Gene3D" id="3.90.70.10">
    <property type="entry name" value="Cysteine proteinases"/>
    <property type="match status" value="2"/>
</dbReference>
<organism evidence="6 7">
    <name type="scientific">Heterorhabditis bacteriophora</name>
    <name type="common">Entomopathogenic nematode worm</name>
    <dbReference type="NCBI Taxonomy" id="37862"/>
    <lineage>
        <taxon>Eukaryota</taxon>
        <taxon>Metazoa</taxon>
        <taxon>Ecdysozoa</taxon>
        <taxon>Nematoda</taxon>
        <taxon>Chromadorea</taxon>
        <taxon>Rhabditida</taxon>
        <taxon>Rhabditina</taxon>
        <taxon>Rhabditomorpha</taxon>
        <taxon>Strongyloidea</taxon>
        <taxon>Heterorhabditidae</taxon>
        <taxon>Heterorhabditis</taxon>
    </lineage>
</organism>
<evidence type="ECO:0000256" key="1">
    <source>
        <dbReference type="ARBA" id="ARBA00000707"/>
    </source>
</evidence>
<dbReference type="InterPro" id="IPR038765">
    <property type="entry name" value="Papain-like_cys_pep_sf"/>
</dbReference>
<evidence type="ECO:0000256" key="2">
    <source>
        <dbReference type="ARBA" id="ARBA00009085"/>
    </source>
</evidence>
<dbReference type="Proteomes" id="UP000095283">
    <property type="component" value="Unplaced"/>
</dbReference>
<dbReference type="GO" id="GO:0016579">
    <property type="term" value="P:protein deubiquitination"/>
    <property type="evidence" value="ECO:0007669"/>
    <property type="project" value="InterPro"/>
</dbReference>
<sequence length="822" mass="92641">MTSSDSSGLNYASFESLRNDSELPADMIKKLQKYSCDDVFSSLEKMVQEARKSRGDMEKQYKLFYRSAELAQMIRKKNGFKDFLNTKEKIFGLRFKESVEETEKLTTLLTKKYEDKLLRSSLISKPPSTPRIFDVQLQIEKGPHIIPQAIISPKELVRMVQQAQPKKSAVIIDYRSDKSETICYKNDNLITVVAVPNDLILPGLIFSTLRNQLEVGQRALLNRIGTSDMVVLMDDHTPHMINNEPVQKSKAQLLCLALYEKNDLQYNRECPPKRRPLYMDGGFENWRDQYPVYTRSDSSIKRNEPKDMLDQMVSNYKKARLVFEYPDLSPQKFVPELSKLGNGMTNVIENISKVSLAAGIVSNSVQNGISDNSGVTSVPVTRTETTFPVDSNNSVSSVEEHSNDSSRATGPLSSVSPKTNGVASTDILSTSPKPYASKETTIGFGATINGDGSLLSRIPAVDRTNKPIQNTARPTFMATPRSALGSGVPQPDRSTKPCLMSVDQEHQLLKIYSQMTESIEESSIQRGNPRPGYTGLYNMGNTCFMNATLQALFHTPQLADLFTKENFLSKVNPHNRMGTGGIISSVFSSMMDIVWSGQYSAIRPQRFLRLFANQVNSCLADGQQHDASEFQLFLLDALHEDTNQVLNRISFEQNYRGGLNINDDAKDYAEKNKRFAYSPINRVFNRLDGDCRWNCPRCRSPQPAIRRTKLWTLPPVLVVHLKRFSMENGEYAKNTMNVEFDPALLDVSQHLHQRSQASLEGYRLYAVTNHRGRLNSGHYTALVCHARTGDWLRFDDESVTVASASSIDASDAYMLYYKKHNL</sequence>
<reference evidence="7" key="1">
    <citation type="submission" date="2016-11" db="UniProtKB">
        <authorList>
            <consortium name="WormBaseParasite"/>
        </authorList>
    </citation>
    <scope>IDENTIFICATION</scope>
</reference>
<evidence type="ECO:0000256" key="3">
    <source>
        <dbReference type="RuleBase" id="RU366025"/>
    </source>
</evidence>
<dbReference type="AlphaFoldDB" id="A0A1I7XN32"/>
<protein>
    <recommendedName>
        <fullName evidence="3">Ubiquitin carboxyl-terminal hydrolase</fullName>
        <ecNumber evidence="3">3.4.19.12</ecNumber>
    </recommendedName>
</protein>
<evidence type="ECO:0000259" key="5">
    <source>
        <dbReference type="PROSITE" id="PS50235"/>
    </source>
</evidence>
<dbReference type="SUPFAM" id="SSF52821">
    <property type="entry name" value="Rhodanese/Cell cycle control phosphatase"/>
    <property type="match status" value="1"/>
</dbReference>
<dbReference type="InterPro" id="IPR028889">
    <property type="entry name" value="USP"/>
</dbReference>
<comment type="catalytic activity">
    <reaction evidence="1 3">
        <text>Thiol-dependent hydrolysis of ester, thioester, amide, peptide and isopeptide bonds formed by the C-terminal Gly of ubiquitin (a 76-residue protein attached to proteins as an intracellular targeting signal).</text>
        <dbReference type="EC" id="3.4.19.12"/>
    </reaction>
</comment>
<dbReference type="PROSITE" id="PS00972">
    <property type="entry name" value="USP_1"/>
    <property type="match status" value="1"/>
</dbReference>